<dbReference type="GO" id="GO:0000076">
    <property type="term" value="P:DNA replication checkpoint signaling"/>
    <property type="evidence" value="ECO:0007669"/>
    <property type="project" value="TreeGrafter"/>
</dbReference>
<feature type="compositionally biased region" description="Polar residues" evidence="3">
    <location>
        <begin position="1"/>
        <end position="11"/>
    </location>
</feature>
<dbReference type="PANTHER" id="PTHR28637">
    <property type="entry name" value="DNA REPLICATION FACTOR CDT1"/>
    <property type="match status" value="1"/>
</dbReference>
<dbReference type="AlphaFoldDB" id="A0AAV8BXN2"/>
<feature type="domain" description="CDT1 Geminin-binding" evidence="4">
    <location>
        <begin position="113"/>
        <end position="245"/>
    </location>
</feature>
<dbReference type="InterPro" id="IPR045173">
    <property type="entry name" value="Cdt1"/>
</dbReference>
<gene>
    <name evidence="5" type="ORF">LUZ62_081582</name>
</gene>
<reference evidence="5" key="1">
    <citation type="submission" date="2022-08" db="EMBL/GenBank/DDBJ databases">
        <authorList>
            <person name="Marques A."/>
        </authorList>
    </citation>
    <scope>NUCLEOTIDE SEQUENCE</scope>
    <source>
        <strain evidence="5">RhyPub2mFocal</strain>
        <tissue evidence="5">Leaves</tissue>
    </source>
</reference>
<dbReference type="InterPro" id="IPR014939">
    <property type="entry name" value="CDT1_Gemini-bd-like"/>
</dbReference>
<dbReference type="InterPro" id="IPR038090">
    <property type="entry name" value="Cdt1_C_WH_dom_sf"/>
</dbReference>
<dbReference type="InterPro" id="IPR036390">
    <property type="entry name" value="WH_DNA-bd_sf"/>
</dbReference>
<dbReference type="Proteomes" id="UP001140206">
    <property type="component" value="Chromosome 5"/>
</dbReference>
<dbReference type="CDD" id="cd08674">
    <property type="entry name" value="Cdt1_m"/>
    <property type="match status" value="1"/>
</dbReference>
<evidence type="ECO:0000313" key="5">
    <source>
        <dbReference type="EMBL" id="KAJ4747177.1"/>
    </source>
</evidence>
<dbReference type="SMART" id="SM01075">
    <property type="entry name" value="CDT1"/>
    <property type="match status" value="1"/>
</dbReference>
<comment type="caution">
    <text evidence="5">The sequence shown here is derived from an EMBL/GenBank/DDBJ whole genome shotgun (WGS) entry which is preliminary data.</text>
</comment>
<evidence type="ECO:0000256" key="3">
    <source>
        <dbReference type="SAM" id="MobiDB-lite"/>
    </source>
</evidence>
<dbReference type="GO" id="GO:0071163">
    <property type="term" value="P:DNA replication preinitiation complex assembly"/>
    <property type="evidence" value="ECO:0007669"/>
    <property type="project" value="InterPro"/>
</dbReference>
<evidence type="ECO:0000256" key="2">
    <source>
        <dbReference type="ARBA" id="ARBA00023306"/>
    </source>
</evidence>
<protein>
    <submittedName>
        <fullName evidence="5">CDT1-like protein A</fullName>
    </submittedName>
</protein>
<dbReference type="GO" id="GO:0000278">
    <property type="term" value="P:mitotic cell cycle"/>
    <property type="evidence" value="ECO:0007669"/>
    <property type="project" value="TreeGrafter"/>
</dbReference>
<dbReference type="PANTHER" id="PTHR28637:SF1">
    <property type="entry name" value="DNA REPLICATION FACTOR CDT1"/>
    <property type="match status" value="1"/>
</dbReference>
<dbReference type="GO" id="GO:0030174">
    <property type="term" value="P:regulation of DNA-templated DNA replication initiation"/>
    <property type="evidence" value="ECO:0007669"/>
    <property type="project" value="InterPro"/>
</dbReference>
<dbReference type="GO" id="GO:0070182">
    <property type="term" value="F:DNA polymerase binding"/>
    <property type="evidence" value="ECO:0007669"/>
    <property type="project" value="TreeGrafter"/>
</dbReference>
<dbReference type="Gene3D" id="1.10.10.1420">
    <property type="entry name" value="DNA replication factor Cdt1, C-terminal WH domain"/>
    <property type="match status" value="1"/>
</dbReference>
<sequence>MDSTEASSQFPLATPKKKTLPSSSTPIKGSSAVLSHDQFWTPTPEKPTQLSRHGRSRNVVLSMKEVRQAALGLRKKDRGADSADRDLALLEEQLRADRAVKSSPSKLKNQIKLPEKYQILCEIFNSMECSIRLLRLKGSMPTFSNLYGRIQDMANQNFTYTQLAQMKHILPEAIMIKKVLLRDEITCCMKPDLQIILNAESIGINMKEEGQNAYLQLRKVFRQRLVDFVRAHPEEDDVPEEELPHPFNNKSNMLSTPKIISKNIANDKPPESVVLSHMSPSFQRRFFQKATISKEKGSLLNPSSSSDSPKMFISALEATPVKRCTSAFEVTPAKEQASASEATPAKHVSTPVRLMAATPEMGTPKRCLSESCVDSPPVKKLASKRSARSLLFMSPNKSIKETDEIDLVETSEEGVLDFLPKSLLQSVKEKEIRLKVEKETGVADAIKRQRMIRCLPSTFNTILLIYRSMKRSIITKQELIHKIIANNAKIVDREEVEEQIRLFLELVPEWISEKTALGGDVLIRVDMLCSPQEIRDRLVRAE</sequence>
<organism evidence="5 6">
    <name type="scientific">Rhynchospora pubera</name>
    <dbReference type="NCBI Taxonomy" id="906938"/>
    <lineage>
        <taxon>Eukaryota</taxon>
        <taxon>Viridiplantae</taxon>
        <taxon>Streptophyta</taxon>
        <taxon>Embryophyta</taxon>
        <taxon>Tracheophyta</taxon>
        <taxon>Spermatophyta</taxon>
        <taxon>Magnoliopsida</taxon>
        <taxon>Liliopsida</taxon>
        <taxon>Poales</taxon>
        <taxon>Cyperaceae</taxon>
        <taxon>Cyperoideae</taxon>
        <taxon>Rhynchosporeae</taxon>
        <taxon>Rhynchospora</taxon>
    </lineage>
</organism>
<dbReference type="SUPFAM" id="SSF46785">
    <property type="entry name" value="Winged helix' DNA-binding domain"/>
    <property type="match status" value="1"/>
</dbReference>
<dbReference type="GO" id="GO:0003677">
    <property type="term" value="F:DNA binding"/>
    <property type="evidence" value="ECO:0007669"/>
    <property type="project" value="InterPro"/>
</dbReference>
<name>A0AAV8BXN2_9POAL</name>
<dbReference type="GO" id="GO:0005634">
    <property type="term" value="C:nucleus"/>
    <property type="evidence" value="ECO:0007669"/>
    <property type="project" value="TreeGrafter"/>
</dbReference>
<dbReference type="FunFam" id="1.10.10.1420:FF:000003">
    <property type="entry name" value="CDT1-like protein a chloroplastic"/>
    <property type="match status" value="1"/>
</dbReference>
<evidence type="ECO:0000313" key="6">
    <source>
        <dbReference type="Proteomes" id="UP001140206"/>
    </source>
</evidence>
<dbReference type="CDD" id="cd08767">
    <property type="entry name" value="Cdt1_c"/>
    <property type="match status" value="1"/>
</dbReference>
<keyword evidence="6" id="KW-1185">Reference proteome</keyword>
<dbReference type="EMBL" id="JAMFTS010000005">
    <property type="protein sequence ID" value="KAJ4747177.1"/>
    <property type="molecule type" value="Genomic_DNA"/>
</dbReference>
<proteinExistence type="inferred from homology"/>
<keyword evidence="2" id="KW-0131">Cell cycle</keyword>
<dbReference type="Pfam" id="PF16679">
    <property type="entry name" value="CDT1_C"/>
    <property type="match status" value="1"/>
</dbReference>
<accession>A0AAV8BXN2</accession>
<comment type="similarity">
    <text evidence="1">Belongs to the Cdt1 family.</text>
</comment>
<feature type="compositionally biased region" description="Polar residues" evidence="3">
    <location>
        <begin position="38"/>
        <end position="51"/>
    </location>
</feature>
<dbReference type="InterPro" id="IPR032054">
    <property type="entry name" value="Cdt1_C"/>
</dbReference>
<feature type="region of interest" description="Disordered" evidence="3">
    <location>
        <begin position="1"/>
        <end position="56"/>
    </location>
</feature>
<evidence type="ECO:0000256" key="1">
    <source>
        <dbReference type="ARBA" id="ARBA00008356"/>
    </source>
</evidence>
<evidence type="ECO:0000259" key="4">
    <source>
        <dbReference type="SMART" id="SM01075"/>
    </source>
</evidence>
<dbReference type="Pfam" id="PF08839">
    <property type="entry name" value="CDT1"/>
    <property type="match status" value="1"/>
</dbReference>